<dbReference type="Proteomes" id="UP000009138">
    <property type="component" value="Unassembled WGS sequence"/>
</dbReference>
<proteinExistence type="predicted"/>
<dbReference type="VEuPathDB" id="FungiDB:RO3G_01490"/>
<dbReference type="EMBL" id="CH476732">
    <property type="protein sequence ID" value="EIE76786.1"/>
    <property type="molecule type" value="Genomic_DNA"/>
</dbReference>
<dbReference type="GeneID" id="93608462"/>
<reference evidence="1 2" key="1">
    <citation type="journal article" date="2009" name="PLoS Genet.">
        <title>Genomic analysis of the basal lineage fungus Rhizopus oryzae reveals a whole-genome duplication.</title>
        <authorList>
            <person name="Ma L.-J."/>
            <person name="Ibrahim A.S."/>
            <person name="Skory C."/>
            <person name="Grabherr M.G."/>
            <person name="Burger G."/>
            <person name="Butler M."/>
            <person name="Elias M."/>
            <person name="Idnurm A."/>
            <person name="Lang B.F."/>
            <person name="Sone T."/>
            <person name="Abe A."/>
            <person name="Calvo S.E."/>
            <person name="Corrochano L.M."/>
            <person name="Engels R."/>
            <person name="Fu J."/>
            <person name="Hansberg W."/>
            <person name="Kim J.-M."/>
            <person name="Kodira C.D."/>
            <person name="Koehrsen M.J."/>
            <person name="Liu B."/>
            <person name="Miranda-Saavedra D."/>
            <person name="O'Leary S."/>
            <person name="Ortiz-Castellanos L."/>
            <person name="Poulter R."/>
            <person name="Rodriguez-Romero J."/>
            <person name="Ruiz-Herrera J."/>
            <person name="Shen Y.-Q."/>
            <person name="Zeng Q."/>
            <person name="Galagan J."/>
            <person name="Birren B.W."/>
            <person name="Cuomo C.A."/>
            <person name="Wickes B.L."/>
        </authorList>
    </citation>
    <scope>NUCLEOTIDE SEQUENCE [LARGE SCALE GENOMIC DNA]</scope>
    <source>
        <strain evidence="2">RA 99-880 / ATCC MYA-4621 / FGSC 9543 / NRRL 43880</strain>
    </source>
</reference>
<gene>
    <name evidence="1" type="ORF">RO3G_01490</name>
</gene>
<evidence type="ECO:0000313" key="2">
    <source>
        <dbReference type="Proteomes" id="UP000009138"/>
    </source>
</evidence>
<keyword evidence="2" id="KW-1185">Reference proteome</keyword>
<name>I1BKQ6_RHIO9</name>
<dbReference type="InParanoid" id="I1BKQ6"/>
<accession>I1BKQ6</accession>
<dbReference type="RefSeq" id="XP_067512182.1">
    <property type="nucleotide sequence ID" value="XM_067656081.1"/>
</dbReference>
<dbReference type="AlphaFoldDB" id="I1BKQ6"/>
<organism evidence="1 2">
    <name type="scientific">Rhizopus delemar (strain RA 99-880 / ATCC MYA-4621 / FGSC 9543 / NRRL 43880)</name>
    <name type="common">Mucormycosis agent</name>
    <name type="synonym">Rhizopus arrhizus var. delemar</name>
    <dbReference type="NCBI Taxonomy" id="246409"/>
    <lineage>
        <taxon>Eukaryota</taxon>
        <taxon>Fungi</taxon>
        <taxon>Fungi incertae sedis</taxon>
        <taxon>Mucoromycota</taxon>
        <taxon>Mucoromycotina</taxon>
        <taxon>Mucoromycetes</taxon>
        <taxon>Mucorales</taxon>
        <taxon>Mucorineae</taxon>
        <taxon>Rhizopodaceae</taxon>
        <taxon>Rhizopus</taxon>
    </lineage>
</organism>
<sequence length="56" mass="6742">MASAFSCLMNFEQEPFEWHRVRTPAKDKHFLKLLDTAHDDVQIKTTEYLWLITREC</sequence>
<protein>
    <submittedName>
        <fullName evidence="1">Uncharacterized protein</fullName>
    </submittedName>
</protein>
<evidence type="ECO:0000313" key="1">
    <source>
        <dbReference type="EMBL" id="EIE76786.1"/>
    </source>
</evidence>